<name>A0A1G4J7L9_9SACH</name>
<dbReference type="InterPro" id="IPR031467">
    <property type="entry name" value="Aep1"/>
</dbReference>
<evidence type="ECO:0000313" key="7">
    <source>
        <dbReference type="EMBL" id="SCU85677.1"/>
    </source>
</evidence>
<evidence type="ECO:0000256" key="4">
    <source>
        <dbReference type="ARBA" id="ARBA00022946"/>
    </source>
</evidence>
<dbReference type="Pfam" id="PF17049">
    <property type="entry name" value="AEP1"/>
    <property type="match status" value="1"/>
</dbReference>
<dbReference type="Proteomes" id="UP000190274">
    <property type="component" value="Chromosome D"/>
</dbReference>
<dbReference type="GO" id="GO:0045182">
    <property type="term" value="F:translation regulator activity"/>
    <property type="evidence" value="ECO:0007669"/>
    <property type="project" value="InterPro"/>
</dbReference>
<dbReference type="AlphaFoldDB" id="A0A1G4J7L9"/>
<evidence type="ECO:0000256" key="2">
    <source>
        <dbReference type="ARBA" id="ARBA00008176"/>
    </source>
</evidence>
<dbReference type="EMBL" id="LT598454">
    <property type="protein sequence ID" value="SCU85677.1"/>
    <property type="molecule type" value="Genomic_DNA"/>
</dbReference>
<organism evidence="7 8">
    <name type="scientific">Lachancea dasiensis</name>
    <dbReference type="NCBI Taxonomy" id="1072105"/>
    <lineage>
        <taxon>Eukaryota</taxon>
        <taxon>Fungi</taxon>
        <taxon>Dikarya</taxon>
        <taxon>Ascomycota</taxon>
        <taxon>Saccharomycotina</taxon>
        <taxon>Saccharomycetes</taxon>
        <taxon>Saccharomycetales</taxon>
        <taxon>Saccharomycetaceae</taxon>
        <taxon>Lachancea</taxon>
    </lineage>
</organism>
<sequence length="555" mass="62334">MNAWNVPSKNRFHTAFGEAVASRKLLRSLSNGRLAASGQSPLCENHIHPFYQLNNAERGILCATENGPQLLGGKKIVPVLRSSDLGRKEVLTNARLVFKSVVGINKLLGSYHKFGEEKPLAIIADRDIDQLLRSSRLGTTQVLKLQEFSALLQEQKSPANHLQIASIVDSLNSDTHEAQVFSEEVFLYILQHFCNSKHGMISVALSIVDFLQKDIDELREAEVLLLQWLVTIRQKNVPRDQDIIEAFSNLTVAISDRFHISNCILHFSPPVTQAVLEFYLDAGLLSESKLLFTDLISKRFCVKSKLVEKYLALIEDKVTIADLNDRLLKKFAYISDFRPVFETTLTPGITEILISYCRHFDEVISLLELVERSKATRQIWDHVLPQLVRRISLLDVNPVVNSCNLTVILNRAKNFYGSALSSKVQRAFIVQYAANGNFTMVTKLIRGYEQHLNPNFYASLLSASTDSNICSSVPGFRPQEKRGFLVSMVLPHYDELSLAAKRIVLENADSEELLKPLILSELAIQARGGKALVSEAVSWAERRGLNPNVRVEVNE</sequence>
<reference evidence="7 8" key="1">
    <citation type="submission" date="2016-03" db="EMBL/GenBank/DDBJ databases">
        <authorList>
            <person name="Devillers H."/>
        </authorList>
    </citation>
    <scope>NUCLEOTIDE SEQUENCE [LARGE SCALE GENOMIC DNA]</scope>
    <source>
        <strain evidence="7">CBS 10888</strain>
    </source>
</reference>
<evidence type="ECO:0000256" key="5">
    <source>
        <dbReference type="ARBA" id="ARBA00023128"/>
    </source>
</evidence>
<keyword evidence="5 6" id="KW-0496">Mitochondrion</keyword>
<proteinExistence type="inferred from homology"/>
<keyword evidence="8" id="KW-1185">Reference proteome</keyword>
<evidence type="ECO:0000256" key="3">
    <source>
        <dbReference type="ARBA" id="ARBA00022845"/>
    </source>
</evidence>
<dbReference type="GO" id="GO:0005739">
    <property type="term" value="C:mitochondrion"/>
    <property type="evidence" value="ECO:0007669"/>
    <property type="project" value="UniProtKB-SubCell"/>
</dbReference>
<keyword evidence="3 6" id="KW-0810">Translation regulation</keyword>
<evidence type="ECO:0000256" key="1">
    <source>
        <dbReference type="ARBA" id="ARBA00004173"/>
    </source>
</evidence>
<comment type="similarity">
    <text evidence="2 6">Belongs to the AEP1 family.</text>
</comment>
<accession>A0A1G4J7L9</accession>
<comment type="function">
    <text evidence="6">Required for translation of the mitochondrial OLI1 transcript encoding subunit 9 of mitochondrial ATP synthase.</text>
</comment>
<gene>
    <name evidence="7" type="ORF">LADA_0D08944G</name>
</gene>
<protein>
    <recommendedName>
        <fullName evidence="6">ATPase expression protein 1</fullName>
    </recommendedName>
</protein>
<keyword evidence="4 6" id="KW-0809">Transit peptide</keyword>
<evidence type="ECO:0000256" key="6">
    <source>
        <dbReference type="RuleBase" id="RU362136"/>
    </source>
</evidence>
<comment type="subcellular location">
    <subcellularLocation>
        <location evidence="1 6">Mitochondrion</location>
    </subcellularLocation>
</comment>
<dbReference type="OrthoDB" id="4064791at2759"/>
<evidence type="ECO:0000313" key="8">
    <source>
        <dbReference type="Proteomes" id="UP000190274"/>
    </source>
</evidence>